<name>A0A0L0FQ62_9EUKA</name>
<dbReference type="GeneID" id="25909151"/>
<dbReference type="EMBL" id="KQ242393">
    <property type="protein sequence ID" value="KNC78940.1"/>
    <property type="molecule type" value="Genomic_DNA"/>
</dbReference>
<protein>
    <submittedName>
        <fullName evidence="1">Uncharacterized protein</fullName>
    </submittedName>
</protein>
<organism evidence="1 2">
    <name type="scientific">Sphaeroforma arctica JP610</name>
    <dbReference type="NCBI Taxonomy" id="667725"/>
    <lineage>
        <taxon>Eukaryota</taxon>
        <taxon>Ichthyosporea</taxon>
        <taxon>Ichthyophonida</taxon>
        <taxon>Sphaeroforma</taxon>
    </lineage>
</organism>
<accession>A0A0L0FQ62</accession>
<gene>
    <name evidence="1" type="ORF">SARC_08647</name>
</gene>
<dbReference type="AlphaFoldDB" id="A0A0L0FQ62"/>
<keyword evidence="2" id="KW-1185">Reference proteome</keyword>
<sequence length="173" mass="19499">MKFPGTEVYVTIVYACRSKTKFNARQKPQLARKKYQWKLFFGHIWFHSINTITDDCMQRIVAKEIPKNKEKVVTFVSMKGLVVEFLSRPKRSSTGLCTNIPTGGSDGVEETSRGVLTAGSSTVVARCPAKDDALMAYLKSMDVMLTETQRQWKAQSRCTVEDKKLLLVGLRAV</sequence>
<reference evidence="1 2" key="1">
    <citation type="submission" date="2011-02" db="EMBL/GenBank/DDBJ databases">
        <title>The Genome Sequence of Sphaeroforma arctica JP610.</title>
        <authorList>
            <consortium name="The Broad Institute Genome Sequencing Platform"/>
            <person name="Russ C."/>
            <person name="Cuomo C."/>
            <person name="Young S.K."/>
            <person name="Zeng Q."/>
            <person name="Gargeya S."/>
            <person name="Alvarado L."/>
            <person name="Berlin A."/>
            <person name="Chapman S.B."/>
            <person name="Chen Z."/>
            <person name="Freedman E."/>
            <person name="Gellesch M."/>
            <person name="Goldberg J."/>
            <person name="Griggs A."/>
            <person name="Gujja S."/>
            <person name="Heilman E."/>
            <person name="Heiman D."/>
            <person name="Howarth C."/>
            <person name="Mehta T."/>
            <person name="Neiman D."/>
            <person name="Pearson M."/>
            <person name="Roberts A."/>
            <person name="Saif S."/>
            <person name="Shea T."/>
            <person name="Shenoy N."/>
            <person name="Sisk P."/>
            <person name="Stolte C."/>
            <person name="Sykes S."/>
            <person name="White J."/>
            <person name="Yandava C."/>
            <person name="Burger G."/>
            <person name="Gray M.W."/>
            <person name="Holland P.W.H."/>
            <person name="King N."/>
            <person name="Lang F.B.F."/>
            <person name="Roger A.J."/>
            <person name="Ruiz-Trillo I."/>
            <person name="Haas B."/>
            <person name="Nusbaum C."/>
            <person name="Birren B."/>
        </authorList>
    </citation>
    <scope>NUCLEOTIDE SEQUENCE [LARGE SCALE GENOMIC DNA]</scope>
    <source>
        <strain evidence="1 2">JP610</strain>
    </source>
</reference>
<dbReference type="Proteomes" id="UP000054560">
    <property type="component" value="Unassembled WGS sequence"/>
</dbReference>
<evidence type="ECO:0000313" key="1">
    <source>
        <dbReference type="EMBL" id="KNC78940.1"/>
    </source>
</evidence>
<proteinExistence type="predicted"/>
<dbReference type="RefSeq" id="XP_014152842.1">
    <property type="nucleotide sequence ID" value="XM_014297367.1"/>
</dbReference>
<evidence type="ECO:0000313" key="2">
    <source>
        <dbReference type="Proteomes" id="UP000054560"/>
    </source>
</evidence>